<accession>A0ABU0S586</accession>
<keyword evidence="8" id="KW-1185">Reference proteome</keyword>
<feature type="domain" description="HTH iclR-type" evidence="5">
    <location>
        <begin position="21"/>
        <end position="82"/>
    </location>
</feature>
<keyword evidence="1" id="KW-0805">Transcription regulation</keyword>
<name>A0ABU0S586_9HYPH</name>
<evidence type="ECO:0000256" key="4">
    <source>
        <dbReference type="SAM" id="MobiDB-lite"/>
    </source>
</evidence>
<comment type="caution">
    <text evidence="7">The sequence shown here is derived from an EMBL/GenBank/DDBJ whole genome shotgun (WGS) entry which is preliminary data.</text>
</comment>
<gene>
    <name evidence="7" type="ORF">QFZ34_000045</name>
</gene>
<keyword evidence="3" id="KW-0804">Transcription</keyword>
<evidence type="ECO:0000259" key="6">
    <source>
        <dbReference type="PROSITE" id="PS51078"/>
    </source>
</evidence>
<evidence type="ECO:0000259" key="5">
    <source>
        <dbReference type="PROSITE" id="PS51077"/>
    </source>
</evidence>
<organism evidence="7 8">
    <name type="scientific">Phyllobacterium ifriqiyense</name>
    <dbReference type="NCBI Taxonomy" id="314238"/>
    <lineage>
        <taxon>Bacteria</taxon>
        <taxon>Pseudomonadati</taxon>
        <taxon>Pseudomonadota</taxon>
        <taxon>Alphaproteobacteria</taxon>
        <taxon>Hyphomicrobiales</taxon>
        <taxon>Phyllobacteriaceae</taxon>
        <taxon>Phyllobacterium</taxon>
    </lineage>
</organism>
<dbReference type="InterPro" id="IPR036388">
    <property type="entry name" value="WH-like_DNA-bd_sf"/>
</dbReference>
<dbReference type="RefSeq" id="WP_307275328.1">
    <property type="nucleotide sequence ID" value="NZ_JAUSZT010000001.1"/>
</dbReference>
<evidence type="ECO:0000256" key="2">
    <source>
        <dbReference type="ARBA" id="ARBA00023125"/>
    </source>
</evidence>
<dbReference type="InterPro" id="IPR014757">
    <property type="entry name" value="Tscrpt_reg_IclR_C"/>
</dbReference>
<evidence type="ECO:0000256" key="1">
    <source>
        <dbReference type="ARBA" id="ARBA00023015"/>
    </source>
</evidence>
<dbReference type="PANTHER" id="PTHR30136:SF24">
    <property type="entry name" value="HTH-TYPE TRANSCRIPTIONAL REPRESSOR ALLR"/>
    <property type="match status" value="1"/>
</dbReference>
<dbReference type="Pfam" id="PF01614">
    <property type="entry name" value="IclR_C"/>
    <property type="match status" value="1"/>
</dbReference>
<feature type="domain" description="IclR-ED" evidence="6">
    <location>
        <begin position="83"/>
        <end position="267"/>
    </location>
</feature>
<dbReference type="EMBL" id="JAUSZT010000001">
    <property type="protein sequence ID" value="MDQ0994868.1"/>
    <property type="molecule type" value="Genomic_DNA"/>
</dbReference>
<dbReference type="Proteomes" id="UP001237780">
    <property type="component" value="Unassembled WGS sequence"/>
</dbReference>
<dbReference type="Gene3D" id="3.30.450.40">
    <property type="match status" value="1"/>
</dbReference>
<dbReference type="SMART" id="SM00346">
    <property type="entry name" value="HTH_ICLR"/>
    <property type="match status" value="1"/>
</dbReference>
<evidence type="ECO:0000313" key="8">
    <source>
        <dbReference type="Proteomes" id="UP001237780"/>
    </source>
</evidence>
<dbReference type="PROSITE" id="PS51078">
    <property type="entry name" value="ICLR_ED"/>
    <property type="match status" value="1"/>
</dbReference>
<reference evidence="7 8" key="1">
    <citation type="submission" date="2023-07" db="EMBL/GenBank/DDBJ databases">
        <title>Comparative genomics of wheat-associated soil bacteria to identify genetic determinants of phenazine resistance.</title>
        <authorList>
            <person name="Mouncey N."/>
        </authorList>
    </citation>
    <scope>NUCLEOTIDE SEQUENCE [LARGE SCALE GENOMIC DNA]</scope>
    <source>
        <strain evidence="7 8">W4I11</strain>
    </source>
</reference>
<dbReference type="Pfam" id="PF09339">
    <property type="entry name" value="HTH_IclR"/>
    <property type="match status" value="1"/>
</dbReference>
<proteinExistence type="predicted"/>
<dbReference type="InterPro" id="IPR029016">
    <property type="entry name" value="GAF-like_dom_sf"/>
</dbReference>
<dbReference type="SUPFAM" id="SSF46785">
    <property type="entry name" value="Winged helix' DNA-binding domain"/>
    <property type="match status" value="1"/>
</dbReference>
<evidence type="ECO:0000313" key="7">
    <source>
        <dbReference type="EMBL" id="MDQ0994868.1"/>
    </source>
</evidence>
<dbReference type="InterPro" id="IPR005471">
    <property type="entry name" value="Tscrpt_reg_IclR_N"/>
</dbReference>
<dbReference type="Gene3D" id="1.10.10.10">
    <property type="entry name" value="Winged helix-like DNA-binding domain superfamily/Winged helix DNA-binding domain"/>
    <property type="match status" value="1"/>
</dbReference>
<protein>
    <submittedName>
        <fullName evidence="7">IclR family acetate operon transcriptional repressor</fullName>
    </submittedName>
</protein>
<dbReference type="PROSITE" id="PS51077">
    <property type="entry name" value="HTH_ICLR"/>
    <property type="match status" value="1"/>
</dbReference>
<keyword evidence="2" id="KW-0238">DNA-binding</keyword>
<sequence>MSKPQRVATDRVKKSGGSQDTGTLGKAISVLDIIANSSEALRFTDVLKLSDQPRGTLHRQISNLIDEGLIAVNRDNCYTLGLRLLQFASKAWAGNEFRNVAAPHIQKLHEATGETVHLGVLRDIEVIYLDKIESRQNIRMVSQIGNTAPAFCTGVGKAALSALPDDELRERVERIEFRPYTPNTLADAAALLSEISTIRSTGNAYDREEHELGITCVAAPIFSRTDALFTASVSVTGPAYRVTPEMLASWTEITRDTAAAIMQSMAIQLSPRS</sequence>
<dbReference type="SUPFAM" id="SSF55781">
    <property type="entry name" value="GAF domain-like"/>
    <property type="match status" value="1"/>
</dbReference>
<dbReference type="InterPro" id="IPR050707">
    <property type="entry name" value="HTH_MetabolicPath_Reg"/>
</dbReference>
<feature type="region of interest" description="Disordered" evidence="4">
    <location>
        <begin position="1"/>
        <end position="20"/>
    </location>
</feature>
<dbReference type="InterPro" id="IPR036390">
    <property type="entry name" value="WH_DNA-bd_sf"/>
</dbReference>
<dbReference type="PANTHER" id="PTHR30136">
    <property type="entry name" value="HELIX-TURN-HELIX TRANSCRIPTIONAL REGULATOR, ICLR FAMILY"/>
    <property type="match status" value="1"/>
</dbReference>
<evidence type="ECO:0000256" key="3">
    <source>
        <dbReference type="ARBA" id="ARBA00023163"/>
    </source>
</evidence>